<name>A0A7H8DMQ3_VIBAL</name>
<dbReference type="InterPro" id="IPR009350">
    <property type="entry name" value="Phage_tail_T"/>
</dbReference>
<dbReference type="Pfam" id="PF06223">
    <property type="entry name" value="Phage_tail_T"/>
    <property type="match status" value="1"/>
</dbReference>
<comment type="caution">
    <text evidence="2">The sequence shown here is derived from an EMBL/GenBank/DDBJ whole genome shotgun (WGS) entry which is preliminary data.</text>
</comment>
<proteinExistence type="predicted"/>
<organism evidence="2 3">
    <name type="scientific">Vibrio alginolyticus</name>
    <dbReference type="NCBI Taxonomy" id="663"/>
    <lineage>
        <taxon>Bacteria</taxon>
        <taxon>Pseudomonadati</taxon>
        <taxon>Pseudomonadota</taxon>
        <taxon>Gammaproteobacteria</taxon>
        <taxon>Vibrionales</taxon>
        <taxon>Vibrionaceae</taxon>
        <taxon>Vibrio</taxon>
    </lineage>
</organism>
<feature type="domain" description="Minor tail T" evidence="1">
    <location>
        <begin position="11"/>
        <end position="83"/>
    </location>
</feature>
<evidence type="ECO:0000313" key="2">
    <source>
        <dbReference type="EMBL" id="EGQ9133621.1"/>
    </source>
</evidence>
<gene>
    <name evidence="2" type="ORF">GHY86_00435</name>
</gene>
<dbReference type="EMBL" id="AAXMUW010000001">
    <property type="protein sequence ID" value="EGQ9133621.1"/>
    <property type="molecule type" value="Genomic_DNA"/>
</dbReference>
<sequence length="94" mass="10711">MLASISCQTVIEWREYFSEQGFSHHMDNWRFAVSCASNWNITAMAAGVKLDEPVSYRDFLPVTDEPEEPHEYTDEELMALSESAGGFRIECPDS</sequence>
<evidence type="ECO:0000313" key="3">
    <source>
        <dbReference type="Proteomes" id="UP000714625"/>
    </source>
</evidence>
<accession>A0A7H8DMQ3</accession>
<evidence type="ECO:0000259" key="1">
    <source>
        <dbReference type="Pfam" id="PF06223"/>
    </source>
</evidence>
<dbReference type="AlphaFoldDB" id="A0A7H8DMQ3"/>
<protein>
    <submittedName>
        <fullName evidence="2">Phage tail protein</fullName>
    </submittedName>
</protein>
<dbReference type="RefSeq" id="WP_025500496.1">
    <property type="nucleotide sequence ID" value="NZ_CP013484.1"/>
</dbReference>
<reference evidence="2" key="1">
    <citation type="submission" date="2019-11" db="EMBL/GenBank/DDBJ databases">
        <authorList>
            <consortium name="PulseNet: The National Subtyping Network for Foodborne Disease Surveillance"/>
            <person name="Tarr C.L."/>
            <person name="Trees E."/>
            <person name="Katz L.S."/>
            <person name="Carleton-Romer H.A."/>
            <person name="Stroika S."/>
            <person name="Kucerova Z."/>
            <person name="Roache K.F."/>
            <person name="Sabol A.L."/>
            <person name="Besser J."/>
            <person name="Gerner-Smidt P."/>
        </authorList>
    </citation>
    <scope>NUCLEOTIDE SEQUENCE</scope>
    <source>
        <strain evidence="2">PNUSAV001129</strain>
    </source>
</reference>
<dbReference type="Proteomes" id="UP000714625">
    <property type="component" value="Unassembled WGS sequence"/>
</dbReference>